<dbReference type="PROSITE" id="PS50883">
    <property type="entry name" value="EAL"/>
    <property type="match status" value="1"/>
</dbReference>
<dbReference type="Gene3D" id="3.20.20.450">
    <property type="entry name" value="EAL domain"/>
    <property type="match status" value="1"/>
</dbReference>
<evidence type="ECO:0000256" key="2">
    <source>
        <dbReference type="PROSITE-ProRule" id="PRU00169"/>
    </source>
</evidence>
<evidence type="ECO:0000313" key="6">
    <source>
        <dbReference type="EMBL" id="KWU02549.1"/>
    </source>
</evidence>
<dbReference type="GeneID" id="300177271"/>
<dbReference type="EMBL" id="LMXU01000002">
    <property type="protein sequence ID" value="KWU02549.1"/>
    <property type="molecule type" value="Genomic_DNA"/>
</dbReference>
<dbReference type="PROSITE" id="PS50887">
    <property type="entry name" value="GGDEF"/>
    <property type="match status" value="1"/>
</dbReference>
<evidence type="ECO:0000259" key="5">
    <source>
        <dbReference type="PROSITE" id="PS50887"/>
    </source>
</evidence>
<dbReference type="AlphaFoldDB" id="A0A109DBR5"/>
<dbReference type="Gene3D" id="3.30.70.270">
    <property type="match status" value="1"/>
</dbReference>
<name>A0A109DBR5_9VIBR</name>
<dbReference type="OrthoDB" id="1316910at2"/>
<dbReference type="SUPFAM" id="SSF141868">
    <property type="entry name" value="EAL domain-like"/>
    <property type="match status" value="1"/>
</dbReference>
<dbReference type="Pfam" id="PF00990">
    <property type="entry name" value="GGDEF"/>
    <property type="match status" value="1"/>
</dbReference>
<feature type="domain" description="GGDEF" evidence="5">
    <location>
        <begin position="171"/>
        <end position="304"/>
    </location>
</feature>
<evidence type="ECO:0000313" key="7">
    <source>
        <dbReference type="Proteomes" id="UP000057389"/>
    </source>
</evidence>
<accession>A0A109DBR5</accession>
<dbReference type="GO" id="GO:0003824">
    <property type="term" value="F:catalytic activity"/>
    <property type="evidence" value="ECO:0007669"/>
    <property type="project" value="UniProtKB-ARBA"/>
</dbReference>
<comment type="cofactor">
    <cofactor evidence="1">
        <name>Mg(2+)</name>
        <dbReference type="ChEBI" id="CHEBI:18420"/>
    </cofactor>
</comment>
<evidence type="ECO:0000256" key="1">
    <source>
        <dbReference type="ARBA" id="ARBA00001946"/>
    </source>
</evidence>
<proteinExistence type="predicted"/>
<dbReference type="InterPro" id="IPR029787">
    <property type="entry name" value="Nucleotide_cyclase"/>
</dbReference>
<dbReference type="InterPro" id="IPR001789">
    <property type="entry name" value="Sig_transdc_resp-reg_receiver"/>
</dbReference>
<dbReference type="InterPro" id="IPR052155">
    <property type="entry name" value="Biofilm_reg_signaling"/>
</dbReference>
<feature type="modified residue" description="4-aspartylphosphate" evidence="2">
    <location>
        <position position="54"/>
    </location>
</feature>
<dbReference type="SMART" id="SM00052">
    <property type="entry name" value="EAL"/>
    <property type="match status" value="1"/>
</dbReference>
<dbReference type="InterPro" id="IPR000160">
    <property type="entry name" value="GGDEF_dom"/>
</dbReference>
<dbReference type="SMART" id="SM00448">
    <property type="entry name" value="REC"/>
    <property type="match status" value="1"/>
</dbReference>
<dbReference type="SUPFAM" id="SSF52172">
    <property type="entry name" value="CheY-like"/>
    <property type="match status" value="1"/>
</dbReference>
<dbReference type="CDD" id="cd01949">
    <property type="entry name" value="GGDEF"/>
    <property type="match status" value="1"/>
</dbReference>
<dbReference type="PROSITE" id="PS50110">
    <property type="entry name" value="RESPONSE_REGULATORY"/>
    <property type="match status" value="1"/>
</dbReference>
<dbReference type="FunFam" id="3.30.70.270:FF:000001">
    <property type="entry name" value="Diguanylate cyclase domain protein"/>
    <property type="match status" value="1"/>
</dbReference>
<comment type="caution">
    <text evidence="6">The sequence shown here is derived from an EMBL/GenBank/DDBJ whole genome shotgun (WGS) entry which is preliminary data.</text>
</comment>
<gene>
    <name evidence="6" type="ORF">APQ14_00955</name>
</gene>
<dbReference type="InterPro" id="IPR001633">
    <property type="entry name" value="EAL_dom"/>
</dbReference>
<dbReference type="InterPro" id="IPR011006">
    <property type="entry name" value="CheY-like_superfamily"/>
</dbReference>
<dbReference type="PANTHER" id="PTHR44757">
    <property type="entry name" value="DIGUANYLATE CYCLASE DGCP"/>
    <property type="match status" value="1"/>
</dbReference>
<keyword evidence="7" id="KW-1185">Reference proteome</keyword>
<protein>
    <submittedName>
        <fullName evidence="6">Diguanylate cyclase</fullName>
    </submittedName>
</protein>
<feature type="domain" description="Response regulatory" evidence="3">
    <location>
        <begin position="2"/>
        <end position="120"/>
    </location>
</feature>
<dbReference type="Proteomes" id="UP000057389">
    <property type="component" value="Unassembled WGS sequence"/>
</dbReference>
<keyword evidence="2" id="KW-0597">Phosphoprotein</keyword>
<dbReference type="SUPFAM" id="SSF55073">
    <property type="entry name" value="Nucleotide cyclase"/>
    <property type="match status" value="1"/>
</dbReference>
<dbReference type="NCBIfam" id="TIGR00254">
    <property type="entry name" value="GGDEF"/>
    <property type="match status" value="1"/>
</dbReference>
<reference evidence="6 7" key="1">
    <citation type="submission" date="2015-11" db="EMBL/GenBank/DDBJ databases">
        <title>Draft WGS of Vibrio toranzoniae.</title>
        <authorList>
            <person name="Lasa A."/>
            <person name="Romalde J.L."/>
        </authorList>
    </citation>
    <scope>NUCLEOTIDE SEQUENCE [LARGE SCALE GENOMIC DNA]</scope>
    <source>
        <strain evidence="6 7">Vb 10.8</strain>
    </source>
</reference>
<evidence type="ECO:0000259" key="4">
    <source>
        <dbReference type="PROSITE" id="PS50883"/>
    </source>
</evidence>
<dbReference type="CDD" id="cd01948">
    <property type="entry name" value="EAL"/>
    <property type="match status" value="1"/>
</dbReference>
<dbReference type="Pfam" id="PF00072">
    <property type="entry name" value="Response_reg"/>
    <property type="match status" value="1"/>
</dbReference>
<dbReference type="GO" id="GO:0000160">
    <property type="term" value="P:phosphorelay signal transduction system"/>
    <property type="evidence" value="ECO:0007669"/>
    <property type="project" value="InterPro"/>
</dbReference>
<dbReference type="CDD" id="cd00156">
    <property type="entry name" value="REC"/>
    <property type="match status" value="1"/>
</dbReference>
<dbReference type="Gene3D" id="3.40.50.2300">
    <property type="match status" value="1"/>
</dbReference>
<evidence type="ECO:0000259" key="3">
    <source>
        <dbReference type="PROSITE" id="PS50110"/>
    </source>
</evidence>
<dbReference type="SMART" id="SM00267">
    <property type="entry name" value="GGDEF"/>
    <property type="match status" value="1"/>
</dbReference>
<feature type="domain" description="EAL" evidence="4">
    <location>
        <begin position="313"/>
        <end position="566"/>
    </location>
</feature>
<dbReference type="Pfam" id="PF00563">
    <property type="entry name" value="EAL"/>
    <property type="match status" value="1"/>
</dbReference>
<dbReference type="PANTHER" id="PTHR44757:SF2">
    <property type="entry name" value="BIOFILM ARCHITECTURE MAINTENANCE PROTEIN MBAA"/>
    <property type="match status" value="1"/>
</dbReference>
<organism evidence="6 7">
    <name type="scientific">Vibrio toranzoniae</name>
    <dbReference type="NCBI Taxonomy" id="1194427"/>
    <lineage>
        <taxon>Bacteria</taxon>
        <taxon>Pseudomonadati</taxon>
        <taxon>Pseudomonadota</taxon>
        <taxon>Gammaproteobacteria</taxon>
        <taxon>Vibrionales</taxon>
        <taxon>Vibrionaceae</taxon>
        <taxon>Vibrio</taxon>
    </lineage>
</organism>
<dbReference type="RefSeq" id="WP_060467014.1">
    <property type="nucleotide sequence ID" value="NZ_AP025514.1"/>
</dbReference>
<sequence>MKVLIIDDDQIDTLSIVRTLKNTDLPLAAIETADTGVKGLELALQQQFDVILLDYQLPPTDGFELLIELRAKNDFSTSIVMLSHNDDEEIALKCIESGAQDFIMKSEVTAVRLRRAIVIASERHQLEQQVLETHTELKRLAECDSLTGLNNRHFFEERLTKKLLSSAKENTSFVLMLIDVDKFKDVNDRHGHVLGDRALKEVADKLNRCIGYNEILCRLGGDEFALLFPIGKNKQYVQKMVNRLMSEFSSSICVDGESLDLTVSVGIASFPECASNSIELRKCADIALYRAKEKGRNQAQFYSKAFHDQMNRRAELERHLKRALVKDEMELYYQPQFNADMKLIGAEALLRWKHPKLGMIPPDSFIPVAEETGMIVDIGFWVIETALKQLQYWLHEKTLRADFTLAINLSPSQLTDQFLAKKVKNLLNIYEIPASHVEFEITESNLISGEWASEALHKISDLGVKVAVDDFGTGYSSLSHLKDYTIDVIKIDRSFVERIELTKPRQLFTAICAFSHSLEYETVAEGIETDIHDAICKEVGVTRLQGFYYSKPLPVTTFESKYFYAS</sequence>
<dbReference type="InterPro" id="IPR035919">
    <property type="entry name" value="EAL_sf"/>
</dbReference>
<dbReference type="InterPro" id="IPR043128">
    <property type="entry name" value="Rev_trsase/Diguanyl_cyclase"/>
</dbReference>